<dbReference type="Proteomes" id="UP001589536">
    <property type="component" value="Unassembled WGS sequence"/>
</dbReference>
<dbReference type="RefSeq" id="WP_155854367.1">
    <property type="nucleotide sequence ID" value="NZ_BAABED010000001.1"/>
</dbReference>
<dbReference type="NCBIfam" id="NF033488">
    <property type="entry name" value="lmo0937_fam_TM"/>
    <property type="match status" value="1"/>
</dbReference>
<keyword evidence="1" id="KW-0812">Transmembrane</keyword>
<dbReference type="EMBL" id="JBHMBH010000022">
    <property type="protein sequence ID" value="MFB9714565.1"/>
    <property type="molecule type" value="Genomic_DNA"/>
</dbReference>
<accession>A0ABV5URR0</accession>
<protein>
    <submittedName>
        <fullName evidence="2">Lmo0937 family membrane protein</fullName>
    </submittedName>
</protein>
<dbReference type="InterPro" id="IPR043727">
    <property type="entry name" value="Lmo0937-like"/>
</dbReference>
<dbReference type="Pfam" id="PF18919">
    <property type="entry name" value="DUF5670"/>
    <property type="match status" value="1"/>
</dbReference>
<gene>
    <name evidence="2" type="ORF">ACFFPI_10565</name>
</gene>
<evidence type="ECO:0000256" key="1">
    <source>
        <dbReference type="SAM" id="Phobius"/>
    </source>
</evidence>
<comment type="caution">
    <text evidence="2">The sequence shown here is derived from an EMBL/GenBank/DDBJ whole genome shotgun (WGS) entry which is preliminary data.</text>
</comment>
<keyword evidence="3" id="KW-1185">Reference proteome</keyword>
<reference evidence="2 3" key="1">
    <citation type="submission" date="2024-09" db="EMBL/GenBank/DDBJ databases">
        <authorList>
            <person name="Sun Q."/>
            <person name="Mori K."/>
        </authorList>
    </citation>
    <scope>NUCLEOTIDE SEQUENCE [LARGE SCALE GENOMIC DNA]</scope>
    <source>
        <strain evidence="2 3">JCM 13519</strain>
    </source>
</reference>
<sequence length="48" mass="5321">MLLWIAIIIAVLWLLGLIGNIGGGFIHLLLVIAVILLIFHFIRGRSRA</sequence>
<evidence type="ECO:0000313" key="3">
    <source>
        <dbReference type="Proteomes" id="UP001589536"/>
    </source>
</evidence>
<feature type="transmembrane region" description="Helical" evidence="1">
    <location>
        <begin position="6"/>
        <end position="39"/>
    </location>
</feature>
<organism evidence="2 3">
    <name type="scientific">Arthrobacter methylotrophus</name>
    <dbReference type="NCBI Taxonomy" id="121291"/>
    <lineage>
        <taxon>Bacteria</taxon>
        <taxon>Bacillati</taxon>
        <taxon>Actinomycetota</taxon>
        <taxon>Actinomycetes</taxon>
        <taxon>Micrococcales</taxon>
        <taxon>Micrococcaceae</taxon>
        <taxon>Arthrobacter</taxon>
    </lineage>
</organism>
<proteinExistence type="predicted"/>
<name>A0ABV5URR0_9MICC</name>
<evidence type="ECO:0000313" key="2">
    <source>
        <dbReference type="EMBL" id="MFB9714565.1"/>
    </source>
</evidence>
<keyword evidence="1" id="KW-0472">Membrane</keyword>
<keyword evidence="1" id="KW-1133">Transmembrane helix</keyword>